<dbReference type="STRING" id="202789.GCA_001457435_00348"/>
<dbReference type="EMBL" id="AGWL01000002">
    <property type="protein sequence ID" value="EKU95486.1"/>
    <property type="molecule type" value="Genomic_DNA"/>
</dbReference>
<dbReference type="RefSeq" id="WP_007000491.1">
    <property type="nucleotide sequence ID" value="NZ_JH992955.1"/>
</dbReference>
<dbReference type="InterPro" id="IPR036249">
    <property type="entry name" value="Thioredoxin-like_sf"/>
</dbReference>
<accession>K9EI09</accession>
<organism evidence="1 2">
    <name type="scientific">Actinobaculum massiliense ACS-171-V-Col2</name>
    <dbReference type="NCBI Taxonomy" id="883066"/>
    <lineage>
        <taxon>Bacteria</taxon>
        <taxon>Bacillati</taxon>
        <taxon>Actinomycetota</taxon>
        <taxon>Actinomycetes</taxon>
        <taxon>Actinomycetales</taxon>
        <taxon>Actinomycetaceae</taxon>
        <taxon>Actinobaculum</taxon>
    </lineage>
</organism>
<dbReference type="AlphaFoldDB" id="K9EI09"/>
<evidence type="ECO:0000313" key="1">
    <source>
        <dbReference type="EMBL" id="EKU95486.1"/>
    </source>
</evidence>
<protein>
    <submittedName>
        <fullName evidence="1">Uncharacterized protein</fullName>
    </submittedName>
</protein>
<comment type="caution">
    <text evidence="1">The sequence shown here is derived from an EMBL/GenBank/DDBJ whole genome shotgun (WGS) entry which is preliminary data.</text>
</comment>
<proteinExistence type="predicted"/>
<name>K9EI09_9ACTO</name>
<dbReference type="HOGENOM" id="CLU_087602_1_0_11"/>
<dbReference type="PATRIC" id="fig|883066.3.peg.280"/>
<gene>
    <name evidence="1" type="ORF">HMPREF9233_00273</name>
</gene>
<dbReference type="Pfam" id="PF22234">
    <property type="entry name" value="Rv2466c-like"/>
    <property type="match status" value="1"/>
</dbReference>
<sequence length="198" mass="21686">MSTTVDFWFDAACPWTWITARWVTEVSEARDFEVRWHPFSLSILNEGNTEWLESHHGGDLIRSVAQIAMKIADQEGNEKLDEFYTNFGNAVHPGGRIFGIEVAAEVLEAMGLGEGYGNDADEWDDALRESTEQALKLVGNEVGVPIIAIDGAAFFGPVLSPAPHGDAALQAWDACVALAKTPGFYELKRSRDTGPLFA</sequence>
<dbReference type="InterPro" id="IPR053977">
    <property type="entry name" value="Rv2466c-like"/>
</dbReference>
<keyword evidence="2" id="KW-1185">Reference proteome</keyword>
<reference evidence="1 2" key="1">
    <citation type="submission" date="2012-09" db="EMBL/GenBank/DDBJ databases">
        <title>The Genome Sequence of Actinobaculum massiliae ACS-171-V-COL2.</title>
        <authorList>
            <consortium name="The Broad Institute Genome Sequencing Platform"/>
            <person name="Earl A."/>
            <person name="Ward D."/>
            <person name="Feldgarden M."/>
            <person name="Gevers D."/>
            <person name="Saerens B."/>
            <person name="Vaneechoutte M."/>
            <person name="Walker B."/>
            <person name="Young S.K."/>
            <person name="Zeng Q."/>
            <person name="Gargeya S."/>
            <person name="Fitzgerald M."/>
            <person name="Haas B."/>
            <person name="Abouelleil A."/>
            <person name="Alvarado L."/>
            <person name="Arachchi H.M."/>
            <person name="Berlin A."/>
            <person name="Chapman S.B."/>
            <person name="Goldberg J."/>
            <person name="Griggs A."/>
            <person name="Gujja S."/>
            <person name="Hansen M."/>
            <person name="Howarth C."/>
            <person name="Imamovic A."/>
            <person name="Larimer J."/>
            <person name="McCowen C."/>
            <person name="Montmayeur A."/>
            <person name="Murphy C."/>
            <person name="Neiman D."/>
            <person name="Pearson M."/>
            <person name="Priest M."/>
            <person name="Roberts A."/>
            <person name="Saif S."/>
            <person name="Shea T."/>
            <person name="Sisk P."/>
            <person name="Sykes S."/>
            <person name="Wortman J."/>
            <person name="Nusbaum C."/>
            <person name="Birren B."/>
        </authorList>
    </citation>
    <scope>NUCLEOTIDE SEQUENCE [LARGE SCALE GENOMIC DNA]</scope>
    <source>
        <strain evidence="2">ACS-171-V-Col2</strain>
    </source>
</reference>
<dbReference type="Gene3D" id="3.40.30.10">
    <property type="entry name" value="Glutaredoxin"/>
    <property type="match status" value="1"/>
</dbReference>
<dbReference type="eggNOG" id="COG2761">
    <property type="taxonomic scope" value="Bacteria"/>
</dbReference>
<dbReference type="SUPFAM" id="SSF52833">
    <property type="entry name" value="Thioredoxin-like"/>
    <property type="match status" value="1"/>
</dbReference>
<evidence type="ECO:0000313" key="2">
    <source>
        <dbReference type="Proteomes" id="UP000009888"/>
    </source>
</evidence>
<dbReference type="Proteomes" id="UP000009888">
    <property type="component" value="Unassembled WGS sequence"/>
</dbReference>